<feature type="non-terminal residue" evidence="2">
    <location>
        <position position="1"/>
    </location>
</feature>
<proteinExistence type="predicted"/>
<evidence type="ECO:0000256" key="1">
    <source>
        <dbReference type="SAM" id="MobiDB-lite"/>
    </source>
</evidence>
<accession>A0ABC8US20</accession>
<sequence length="135" mass="14441">IGSAEQAITGVVRKGSKVNVPGANSDTVNNHTYGMGYKEVVSDAAVRVESDTITKEWWVAPTPWVTSSAARDVGLSETPKREASKRKTSRREVPKREALASLETAPWAQTSMQTALLRVTSQGLAPTVCLKGVSS</sequence>
<protein>
    <submittedName>
        <fullName evidence="2">Uncharacterized protein</fullName>
    </submittedName>
</protein>
<evidence type="ECO:0000313" key="2">
    <source>
        <dbReference type="EMBL" id="CAK9183833.1"/>
    </source>
</evidence>
<evidence type="ECO:0000313" key="3">
    <source>
        <dbReference type="Proteomes" id="UP001642360"/>
    </source>
</evidence>
<reference evidence="2 3" key="1">
    <citation type="submission" date="2024-02" db="EMBL/GenBank/DDBJ databases">
        <authorList>
            <person name="Vignale AGUSTIN F."/>
            <person name="Sosa J E."/>
            <person name="Modenutti C."/>
        </authorList>
    </citation>
    <scope>NUCLEOTIDE SEQUENCE [LARGE SCALE GENOMIC DNA]</scope>
</reference>
<dbReference type="Proteomes" id="UP001642360">
    <property type="component" value="Unassembled WGS sequence"/>
</dbReference>
<keyword evidence="3" id="KW-1185">Reference proteome</keyword>
<comment type="caution">
    <text evidence="2">The sequence shown here is derived from an EMBL/GenBank/DDBJ whole genome shotgun (WGS) entry which is preliminary data.</text>
</comment>
<feature type="region of interest" description="Disordered" evidence="1">
    <location>
        <begin position="70"/>
        <end position="100"/>
    </location>
</feature>
<name>A0ABC8US20_9AQUA</name>
<dbReference type="EMBL" id="CAUOFW020008769">
    <property type="protein sequence ID" value="CAK9183833.1"/>
    <property type="molecule type" value="Genomic_DNA"/>
</dbReference>
<gene>
    <name evidence="2" type="ORF">ILEXP_LOCUS54128</name>
</gene>
<dbReference type="AlphaFoldDB" id="A0ABC8US20"/>
<organism evidence="2 3">
    <name type="scientific">Ilex paraguariensis</name>
    <name type="common">yerba mate</name>
    <dbReference type="NCBI Taxonomy" id="185542"/>
    <lineage>
        <taxon>Eukaryota</taxon>
        <taxon>Viridiplantae</taxon>
        <taxon>Streptophyta</taxon>
        <taxon>Embryophyta</taxon>
        <taxon>Tracheophyta</taxon>
        <taxon>Spermatophyta</taxon>
        <taxon>Magnoliopsida</taxon>
        <taxon>eudicotyledons</taxon>
        <taxon>Gunneridae</taxon>
        <taxon>Pentapetalae</taxon>
        <taxon>asterids</taxon>
        <taxon>campanulids</taxon>
        <taxon>Aquifoliales</taxon>
        <taxon>Aquifoliaceae</taxon>
        <taxon>Ilex</taxon>
    </lineage>
</organism>